<evidence type="ECO:0000313" key="4">
    <source>
        <dbReference type="Proteomes" id="UP000054558"/>
    </source>
</evidence>
<dbReference type="InterPro" id="IPR015940">
    <property type="entry name" value="UBA"/>
</dbReference>
<evidence type="ECO:0000259" key="2">
    <source>
        <dbReference type="PROSITE" id="PS50030"/>
    </source>
</evidence>
<dbReference type="Pfam" id="PF00627">
    <property type="entry name" value="UBA"/>
    <property type="match status" value="1"/>
</dbReference>
<dbReference type="Gene3D" id="1.10.8.10">
    <property type="entry name" value="DNA helicase RuvA subunit, C-terminal domain"/>
    <property type="match status" value="2"/>
</dbReference>
<dbReference type="OrthoDB" id="336240at2759"/>
<dbReference type="PANTHER" id="PTHR46738:SF1">
    <property type="entry name" value="UBIQUITIN-ASSOCIATED DOMAIN-CONTAINING PROTEIN 1"/>
    <property type="match status" value="1"/>
</dbReference>
<dbReference type="EMBL" id="DF237158">
    <property type="protein sequence ID" value="GAQ84870.1"/>
    <property type="molecule type" value="Genomic_DNA"/>
</dbReference>
<protein>
    <recommendedName>
        <fullName evidence="2">UBA domain-containing protein</fullName>
    </recommendedName>
</protein>
<feature type="compositionally biased region" description="Polar residues" evidence="1">
    <location>
        <begin position="163"/>
        <end position="176"/>
    </location>
</feature>
<evidence type="ECO:0000313" key="3">
    <source>
        <dbReference type="EMBL" id="GAQ84870.1"/>
    </source>
</evidence>
<proteinExistence type="predicted"/>
<accession>A0A1Y1I1S7</accession>
<feature type="region of interest" description="Disordered" evidence="1">
    <location>
        <begin position="290"/>
        <end position="332"/>
    </location>
</feature>
<reference evidence="3 4" key="1">
    <citation type="journal article" date="2014" name="Nat. Commun.">
        <title>Klebsormidium flaccidum genome reveals primary factors for plant terrestrial adaptation.</title>
        <authorList>
            <person name="Hori K."/>
            <person name="Maruyama F."/>
            <person name="Fujisawa T."/>
            <person name="Togashi T."/>
            <person name="Yamamoto N."/>
            <person name="Seo M."/>
            <person name="Sato S."/>
            <person name="Yamada T."/>
            <person name="Mori H."/>
            <person name="Tajima N."/>
            <person name="Moriyama T."/>
            <person name="Ikeuchi M."/>
            <person name="Watanabe M."/>
            <person name="Wada H."/>
            <person name="Kobayashi K."/>
            <person name="Saito M."/>
            <person name="Masuda T."/>
            <person name="Sasaki-Sekimoto Y."/>
            <person name="Mashiguchi K."/>
            <person name="Awai K."/>
            <person name="Shimojima M."/>
            <person name="Masuda S."/>
            <person name="Iwai M."/>
            <person name="Nobusawa T."/>
            <person name="Narise T."/>
            <person name="Kondo S."/>
            <person name="Saito H."/>
            <person name="Sato R."/>
            <person name="Murakawa M."/>
            <person name="Ihara Y."/>
            <person name="Oshima-Yamada Y."/>
            <person name="Ohtaka K."/>
            <person name="Satoh M."/>
            <person name="Sonobe K."/>
            <person name="Ishii M."/>
            <person name="Ohtani R."/>
            <person name="Kanamori-Sato M."/>
            <person name="Honoki R."/>
            <person name="Miyazaki D."/>
            <person name="Mochizuki H."/>
            <person name="Umetsu J."/>
            <person name="Higashi K."/>
            <person name="Shibata D."/>
            <person name="Kamiya Y."/>
            <person name="Sato N."/>
            <person name="Nakamura Y."/>
            <person name="Tabata S."/>
            <person name="Ida S."/>
            <person name="Kurokawa K."/>
            <person name="Ohta H."/>
        </authorList>
    </citation>
    <scope>NUCLEOTIDE SEQUENCE [LARGE SCALE GENOMIC DNA]</scope>
    <source>
        <strain evidence="3 4">NIES-2285</strain>
    </source>
</reference>
<dbReference type="InterPro" id="IPR009060">
    <property type="entry name" value="UBA-like_sf"/>
</dbReference>
<feature type="region of interest" description="Disordered" evidence="1">
    <location>
        <begin position="162"/>
        <end position="183"/>
    </location>
</feature>
<dbReference type="SUPFAM" id="SSF46934">
    <property type="entry name" value="UBA-like"/>
    <property type="match status" value="2"/>
</dbReference>
<dbReference type="PROSITE" id="PS50030">
    <property type="entry name" value="UBA"/>
    <property type="match status" value="2"/>
</dbReference>
<dbReference type="PANTHER" id="PTHR46738">
    <property type="entry name" value="UBIQUITIN-ASSOCIATED DOMAIN-CONTAINING PROTEIN 1"/>
    <property type="match status" value="1"/>
</dbReference>
<sequence length="380" mass="40045">MVHVRSVLVDIEVPHDDEVCDVLARLQDSLGTKKQKFRLVHQGEVLGAGVLAENGVAGEDSVVALMVRDPVPPVTYADGSSAVDVATINAAIANERAERGQEAESSGQDGDGASDFPFLRRMMHQLAALGGLRPSPGGQVTLEPAQVQTLWDTIDSCLRTTDPIGSTSEAGPSGSDTAMADASATPLPVVDEGALQQLVGMGFPEARSRKALLLRRNSLEAAMEWLLEHGEDPDADTPLSEAQLRALAAPGAARSVVQPDPEALRQLLEMGFDEQQAADALRATFNDQEAALPPSSGDACGAANTNLPRDAERPGSQRGPATRPGGSGHLQLSTAAGAAQCVSGHSRVKADRQAFRFLDSMRLCIHFGDTKGWHTLVKMV</sequence>
<feature type="region of interest" description="Disordered" evidence="1">
    <location>
        <begin position="96"/>
        <end position="116"/>
    </location>
</feature>
<evidence type="ECO:0000256" key="1">
    <source>
        <dbReference type="SAM" id="MobiDB-lite"/>
    </source>
</evidence>
<keyword evidence="4" id="KW-1185">Reference proteome</keyword>
<feature type="domain" description="UBA" evidence="2">
    <location>
        <begin position="258"/>
        <end position="292"/>
    </location>
</feature>
<organism evidence="3 4">
    <name type="scientific">Klebsormidium nitens</name>
    <name type="common">Green alga</name>
    <name type="synonym">Ulothrix nitens</name>
    <dbReference type="NCBI Taxonomy" id="105231"/>
    <lineage>
        <taxon>Eukaryota</taxon>
        <taxon>Viridiplantae</taxon>
        <taxon>Streptophyta</taxon>
        <taxon>Klebsormidiophyceae</taxon>
        <taxon>Klebsormidiales</taxon>
        <taxon>Klebsormidiaceae</taxon>
        <taxon>Klebsormidium</taxon>
    </lineage>
</organism>
<feature type="domain" description="UBA" evidence="2">
    <location>
        <begin position="189"/>
        <end position="229"/>
    </location>
</feature>
<dbReference type="AlphaFoldDB" id="A0A1Y1I1S7"/>
<dbReference type="Proteomes" id="UP000054558">
    <property type="component" value="Unassembled WGS sequence"/>
</dbReference>
<name>A0A1Y1I1S7_KLENI</name>
<dbReference type="SMART" id="SM00165">
    <property type="entry name" value="UBA"/>
    <property type="match status" value="2"/>
</dbReference>
<dbReference type="GO" id="GO:0000151">
    <property type="term" value="C:ubiquitin ligase complex"/>
    <property type="evidence" value="ECO:0000318"/>
    <property type="project" value="GO_Central"/>
</dbReference>
<dbReference type="Pfam" id="PF22562">
    <property type="entry name" value="UBA_7"/>
    <property type="match status" value="1"/>
</dbReference>
<gene>
    <name evidence="3" type="ORF">KFL_002090220</name>
</gene>
<dbReference type="InterPro" id="IPR052476">
    <property type="entry name" value="UBAC1"/>
</dbReference>